<evidence type="ECO:0000259" key="1">
    <source>
        <dbReference type="PROSITE" id="PS50280"/>
    </source>
</evidence>
<sequence>MSKSSESGLVSDYINVRRGNVTTPVNETTTEEDNETEQISQFYKIQISDIMGRYLVAKSDIPAGTIILEEDPLVVGPSQGSSPLCIACYKPIQLSNCARNQNETAWTIISSMEAHEKYRRKTEMWNSDCTLINFIKNTTNLTQLTEDEIHSVCGYIQVNGFGVEGKEVTALFPSAFLLSHDCTPNTTHVIDSKFHLTIRTTVSIKKGDPLTISYCNTLQGTLWRREQLLGSKFFSCTCKRCSDNTEFNTFTSAVKCEKCQNGYLLPTNPLDDSSDWKCDICFNHKQKEIIYNFVNR</sequence>
<dbReference type="GO" id="GO:0008170">
    <property type="term" value="F:N-methyltransferase activity"/>
    <property type="evidence" value="ECO:0007669"/>
    <property type="project" value="UniProtKB-ARBA"/>
</dbReference>
<dbReference type="PANTHER" id="PTHR46455:SF5">
    <property type="entry name" value="SET AND MYND DOMAIN CONTAINING, ARTHROPOD-SPECIFIC, MEMBER 4, ISOFORM A"/>
    <property type="match status" value="1"/>
</dbReference>
<dbReference type="PROSITE" id="PS50280">
    <property type="entry name" value="SET"/>
    <property type="match status" value="1"/>
</dbReference>
<dbReference type="Gene3D" id="2.170.270.10">
    <property type="entry name" value="SET domain"/>
    <property type="match status" value="2"/>
</dbReference>
<organism evidence="2 3">
    <name type="scientific">Nezara viridula</name>
    <name type="common">Southern green stink bug</name>
    <name type="synonym">Cimex viridulus</name>
    <dbReference type="NCBI Taxonomy" id="85310"/>
    <lineage>
        <taxon>Eukaryota</taxon>
        <taxon>Metazoa</taxon>
        <taxon>Ecdysozoa</taxon>
        <taxon>Arthropoda</taxon>
        <taxon>Hexapoda</taxon>
        <taxon>Insecta</taxon>
        <taxon>Pterygota</taxon>
        <taxon>Neoptera</taxon>
        <taxon>Paraneoptera</taxon>
        <taxon>Hemiptera</taxon>
        <taxon>Heteroptera</taxon>
        <taxon>Panheteroptera</taxon>
        <taxon>Pentatomomorpha</taxon>
        <taxon>Pentatomoidea</taxon>
        <taxon>Pentatomidae</taxon>
        <taxon>Pentatominae</taxon>
        <taxon>Nezara</taxon>
    </lineage>
</organism>
<dbReference type="SMART" id="SM00317">
    <property type="entry name" value="SET"/>
    <property type="match status" value="1"/>
</dbReference>
<dbReference type="InterPro" id="IPR009030">
    <property type="entry name" value="Growth_fac_rcpt_cys_sf"/>
</dbReference>
<dbReference type="Gene3D" id="6.10.140.2220">
    <property type="match status" value="1"/>
</dbReference>
<gene>
    <name evidence="2" type="ORF">NEZAVI_LOCUS9605</name>
</gene>
<evidence type="ECO:0000313" key="3">
    <source>
        <dbReference type="Proteomes" id="UP001152798"/>
    </source>
</evidence>
<name>A0A9P0HED8_NEZVI</name>
<dbReference type="SUPFAM" id="SSF57184">
    <property type="entry name" value="Growth factor receptor domain"/>
    <property type="match status" value="1"/>
</dbReference>
<protein>
    <recommendedName>
        <fullName evidence="1">SET domain-containing protein</fullName>
    </recommendedName>
</protein>
<dbReference type="AlphaFoldDB" id="A0A9P0HED8"/>
<proteinExistence type="predicted"/>
<dbReference type="CDD" id="cd20071">
    <property type="entry name" value="SET_SMYD"/>
    <property type="match status" value="1"/>
</dbReference>
<dbReference type="InterPro" id="IPR046341">
    <property type="entry name" value="SET_dom_sf"/>
</dbReference>
<feature type="domain" description="SET" evidence="1">
    <location>
        <begin position="43"/>
        <end position="215"/>
    </location>
</feature>
<accession>A0A9P0HED8</accession>
<dbReference type="Proteomes" id="UP001152798">
    <property type="component" value="Chromosome 4"/>
</dbReference>
<evidence type="ECO:0000313" key="2">
    <source>
        <dbReference type="EMBL" id="CAH1400342.1"/>
    </source>
</evidence>
<keyword evidence="3" id="KW-1185">Reference proteome</keyword>
<dbReference type="GO" id="GO:0008757">
    <property type="term" value="F:S-adenosylmethionine-dependent methyltransferase activity"/>
    <property type="evidence" value="ECO:0007669"/>
    <property type="project" value="UniProtKB-ARBA"/>
</dbReference>
<dbReference type="InterPro" id="IPR053010">
    <property type="entry name" value="SET_SmydA-8"/>
</dbReference>
<dbReference type="InterPro" id="IPR001214">
    <property type="entry name" value="SET_dom"/>
</dbReference>
<dbReference type="OrthoDB" id="265717at2759"/>
<dbReference type="PANTHER" id="PTHR46455">
    <property type="entry name" value="SET AND MYND DOMAIN CONTAINING, ARTHROPOD-SPECIFIC, MEMBER 4, ISOFORM A"/>
    <property type="match status" value="1"/>
</dbReference>
<dbReference type="GO" id="GO:0008276">
    <property type="term" value="F:protein methyltransferase activity"/>
    <property type="evidence" value="ECO:0007669"/>
    <property type="project" value="UniProtKB-ARBA"/>
</dbReference>
<dbReference type="EMBL" id="OV725080">
    <property type="protein sequence ID" value="CAH1400342.1"/>
    <property type="molecule type" value="Genomic_DNA"/>
</dbReference>
<dbReference type="Pfam" id="PF00856">
    <property type="entry name" value="SET"/>
    <property type="match status" value="1"/>
</dbReference>
<reference evidence="2" key="1">
    <citation type="submission" date="2022-01" db="EMBL/GenBank/DDBJ databases">
        <authorList>
            <person name="King R."/>
        </authorList>
    </citation>
    <scope>NUCLEOTIDE SEQUENCE</scope>
</reference>
<dbReference type="SUPFAM" id="SSF82199">
    <property type="entry name" value="SET domain"/>
    <property type="match status" value="1"/>
</dbReference>